<dbReference type="Pfam" id="PF01343">
    <property type="entry name" value="Peptidase_S49"/>
    <property type="match status" value="1"/>
</dbReference>
<sequence>MKKLVSGLIPKRFRKDKTIIPVVRLSGAIMAGGSPGRRSLNLASVSAALDKAFSLKASPCVAISLNSPGGSPVQSRLIFSRIRALAEEKNKKVLIFVEDVAASGGYMIALAGDEIFVDPTSIVGSIGVVSGGFGFTGLIEKIGVERRVYTAGENKVMLDPFQPEKEKDIAFLKDLQGEIHQVFIQMVKERRGDKLADDPDLFSGLFWSGIRGVELGLVDGIGEMRATLKARYGDKAEMKLVSTPTNLLGRAKPGVAGLGLSAAEIGASLASGLAETAEERALWARYGL</sequence>
<dbReference type="RefSeq" id="WP_200336552.1">
    <property type="nucleotide sequence ID" value="NZ_CP066786.1"/>
</dbReference>
<dbReference type="PANTHER" id="PTHR42987">
    <property type="entry name" value="PEPTIDASE S49"/>
    <property type="match status" value="1"/>
</dbReference>
<name>A0A7T7HKN6_9HYPH</name>
<keyword evidence="3" id="KW-0378">Hydrolase</keyword>
<proteinExistence type="inferred from homology"/>
<dbReference type="EMBL" id="CP066786">
    <property type="protein sequence ID" value="QQM30956.1"/>
    <property type="molecule type" value="Genomic_DNA"/>
</dbReference>
<dbReference type="AlphaFoldDB" id="A0A7T7HKN6"/>
<evidence type="ECO:0000256" key="3">
    <source>
        <dbReference type="ARBA" id="ARBA00022801"/>
    </source>
</evidence>
<evidence type="ECO:0000313" key="6">
    <source>
        <dbReference type="EMBL" id="QQM30956.1"/>
    </source>
</evidence>
<evidence type="ECO:0000256" key="4">
    <source>
        <dbReference type="ARBA" id="ARBA00022825"/>
    </source>
</evidence>
<dbReference type="KEGG" id="mlut:JET14_01865"/>
<dbReference type="InterPro" id="IPR047272">
    <property type="entry name" value="S49_SppA_C"/>
</dbReference>
<organism evidence="6 7">
    <name type="scientific">Martelella lutilitoris</name>
    <dbReference type="NCBI Taxonomy" id="2583532"/>
    <lineage>
        <taxon>Bacteria</taxon>
        <taxon>Pseudomonadati</taxon>
        <taxon>Pseudomonadota</taxon>
        <taxon>Alphaproteobacteria</taxon>
        <taxon>Hyphomicrobiales</taxon>
        <taxon>Aurantimonadaceae</taxon>
        <taxon>Martelella</taxon>
    </lineage>
</organism>
<dbReference type="SUPFAM" id="SSF52096">
    <property type="entry name" value="ClpP/crotonase"/>
    <property type="match status" value="1"/>
</dbReference>
<dbReference type="PANTHER" id="PTHR42987:SF8">
    <property type="entry name" value="PROTEINASE"/>
    <property type="match status" value="1"/>
</dbReference>
<comment type="similarity">
    <text evidence="1">Belongs to the peptidase S49 family.</text>
</comment>
<reference evidence="6 7" key="1">
    <citation type="submission" date="2020-12" db="EMBL/GenBank/DDBJ databases">
        <authorList>
            <person name="Zheng R.K."/>
            <person name="Sun C.M."/>
        </authorList>
    </citation>
    <scope>NUCLEOTIDE SEQUENCE [LARGE SCALE GENOMIC DNA]</scope>
    <source>
        <strain evidence="6 7">ZRK001</strain>
    </source>
</reference>
<protein>
    <submittedName>
        <fullName evidence="6">S49 family peptidase</fullName>
    </submittedName>
</protein>
<evidence type="ECO:0000256" key="2">
    <source>
        <dbReference type="ARBA" id="ARBA00022670"/>
    </source>
</evidence>
<accession>A0A7T7HKN6</accession>
<dbReference type="Gene3D" id="3.90.226.10">
    <property type="entry name" value="2-enoyl-CoA Hydratase, Chain A, domain 1"/>
    <property type="match status" value="1"/>
</dbReference>
<evidence type="ECO:0000259" key="5">
    <source>
        <dbReference type="Pfam" id="PF01343"/>
    </source>
</evidence>
<keyword evidence="2" id="KW-0645">Protease</keyword>
<dbReference type="CDD" id="cd07023">
    <property type="entry name" value="S49_Sppa_N_C"/>
    <property type="match status" value="1"/>
</dbReference>
<dbReference type="InterPro" id="IPR002142">
    <property type="entry name" value="Peptidase_S49"/>
</dbReference>
<evidence type="ECO:0000256" key="1">
    <source>
        <dbReference type="ARBA" id="ARBA00008683"/>
    </source>
</evidence>
<feature type="domain" description="Peptidase S49" evidence="5">
    <location>
        <begin position="88"/>
        <end position="229"/>
    </location>
</feature>
<gene>
    <name evidence="6" type="ORF">JET14_01865</name>
</gene>
<dbReference type="Gene3D" id="6.20.330.10">
    <property type="match status" value="1"/>
</dbReference>
<dbReference type="GO" id="GO:0008236">
    <property type="term" value="F:serine-type peptidase activity"/>
    <property type="evidence" value="ECO:0007669"/>
    <property type="project" value="UniProtKB-KW"/>
</dbReference>
<dbReference type="GO" id="GO:0006508">
    <property type="term" value="P:proteolysis"/>
    <property type="evidence" value="ECO:0007669"/>
    <property type="project" value="UniProtKB-KW"/>
</dbReference>
<dbReference type="Proteomes" id="UP000596083">
    <property type="component" value="Chromosome"/>
</dbReference>
<dbReference type="InterPro" id="IPR029045">
    <property type="entry name" value="ClpP/crotonase-like_dom_sf"/>
</dbReference>
<keyword evidence="4" id="KW-0720">Serine protease</keyword>
<evidence type="ECO:0000313" key="7">
    <source>
        <dbReference type="Proteomes" id="UP000596083"/>
    </source>
</evidence>